<feature type="transmembrane region" description="Helical" evidence="5">
    <location>
        <begin position="28"/>
        <end position="48"/>
    </location>
</feature>
<reference evidence="7 8" key="1">
    <citation type="submission" date="2017-12" db="EMBL/GenBank/DDBJ databases">
        <title>Integrating genomic resources of turbot (Scophthalmus maximus) in depth evaluation of genetic and physical mapping variation across individuals.</title>
        <authorList>
            <person name="Martinez P."/>
        </authorList>
    </citation>
    <scope>NUCLEOTIDE SEQUENCE [LARGE SCALE GENOMIC DNA]</scope>
</reference>
<feature type="transmembrane region" description="Helical" evidence="5">
    <location>
        <begin position="193"/>
        <end position="211"/>
    </location>
</feature>
<dbReference type="InterPro" id="IPR000276">
    <property type="entry name" value="GPCR_Rhodpsn"/>
</dbReference>
<feature type="transmembrane region" description="Helical" evidence="5">
    <location>
        <begin position="139"/>
        <end position="163"/>
    </location>
</feature>
<keyword evidence="8" id="KW-1185">Reference proteome</keyword>
<dbReference type="Pfam" id="PF00001">
    <property type="entry name" value="7tm_1"/>
    <property type="match status" value="4"/>
</dbReference>
<evidence type="ECO:0000256" key="2">
    <source>
        <dbReference type="ARBA" id="ARBA00022692"/>
    </source>
</evidence>
<dbReference type="SUPFAM" id="SSF81321">
    <property type="entry name" value="Family A G protein-coupled receptor-like"/>
    <property type="match status" value="4"/>
</dbReference>
<dbReference type="Proteomes" id="UP000246464">
    <property type="component" value="Chromosome 6"/>
</dbReference>
<feature type="transmembrane region" description="Helical" evidence="5">
    <location>
        <begin position="874"/>
        <end position="897"/>
    </location>
</feature>
<feature type="transmembrane region" description="Helical" evidence="5">
    <location>
        <begin position="523"/>
        <end position="541"/>
    </location>
</feature>
<feature type="transmembrane region" description="Helical" evidence="5">
    <location>
        <begin position="231"/>
        <end position="247"/>
    </location>
</feature>
<name>A0A2U9BEC3_SCOMX</name>
<sequence length="1192" mass="135412">MNFSSVNGSFIVTVSNRDTFTTAVTKNVIVAALCISINYINGTLVHTFRKHQVFSLSSRYILFIHLVINDMMQLTLSTLLHIISYTLRTINVPFCLILLIVAIITTLNTPLNLAGMAVECYIAICIPLRHGQICTVRNTYVLIGLIWAAGAVSILPDLFILLVTEPLQFFHSESLCSRDKVFRSTYSMKKRDASHIVCLVLVWLTLFYAYFRILFAAKGATVNFEKARNTILLHGFQLLLCMLVYVGPMFKQGLLYLLPQQEQAIDFAIYVFIQILPRFVSPVVYGLRDQMFRRHVRRYLLCKLTFIRDTFTTAFVKNLIVVLVWLILSYINGTLVATFFRHQTFYEDPRYILFIHMVINDAIQLTVTITLFVLSYIFYKINVSFCCFFILVAVFTTRNTPVNLASMAIERYIAICEPLRHSQICTVRKTHMVIGLIWFICMAPDITDLFVTLATESLSFFHESVFCLRQNVFKDPILAYKRQAFDIIYFSCVCLILIFTYFRIMFVARAISTEKRSAHRARNTILLHGVQLAMCLLSYISPSVELVLHLIFPGRILEIRFANYLIVYILPRFLSPMIYGVRDKKFRKYLRMYLLSIRVCLLSSCIDFDIAQLPPTDFEQETSARMDTFSPLGLLMSNTSFGQTGGAAAAPKDSFTNALTKNSVAMLVWLALSVINSSMVHTFLRHSIFFENPRYIMFICMVMNDALQLTLVTALYVASYIFRKIHASVCCLLIMTAVLTTRSTPLILAGMAVERYIAICFPLHYIQMCTVPRTRLLICVIFLLAATPPITDLLVILVTEPPSFLRTTIFCDHSLLFPDRANYYKNCIFDGTYLSGVALTLLYTYCRIMLTARAASAGLALVKRARNTVLLHGVQLQLCMLAFVVPSLQAALISIFPRLSLEIRYVFFLLVYIIPRFLSPIIYGFRDELFRKYVLYIHLVINDMLMLTVSVALQILTYTVPLSFAPCCTMILLLTTTNKNSPLNLAGMAVERYIAVCRPLHHVQMCTVQRAHALIALIWGVSLIPGLADIIILFAVQPPSASTGTVVCFTTSLYNTPYHKAQGLVVQILLFSCVFLTLIVTYLKVLCAARAVSGSSQASTRNARNTILLHGVQLFLCMLSFIFPSINVVLVTTWPQARTKIVFTSFLFVNVLPRLLSPLVYGVRDKKFSGHIRRHFCCKRCNSAERRGKLVQ</sequence>
<dbReference type="PROSITE" id="PS50262">
    <property type="entry name" value="G_PROTEIN_RECEP_F1_2"/>
    <property type="match status" value="4"/>
</dbReference>
<dbReference type="Gene3D" id="1.20.1070.10">
    <property type="entry name" value="Rhodopsin 7-helix transmembrane proteins"/>
    <property type="match status" value="4"/>
</dbReference>
<evidence type="ECO:0000256" key="5">
    <source>
        <dbReference type="SAM" id="Phobius"/>
    </source>
</evidence>
<evidence type="ECO:0000256" key="3">
    <source>
        <dbReference type="ARBA" id="ARBA00022989"/>
    </source>
</evidence>
<gene>
    <name evidence="7" type="ORF">SMAX5B_002799</name>
</gene>
<dbReference type="GO" id="GO:0016020">
    <property type="term" value="C:membrane"/>
    <property type="evidence" value="ECO:0007669"/>
    <property type="project" value="UniProtKB-SubCell"/>
</dbReference>
<accession>A0A2U9BEC3</accession>
<feature type="transmembrane region" description="Helical" evidence="5">
    <location>
        <begin position="1064"/>
        <end position="1086"/>
    </location>
</feature>
<dbReference type="STRING" id="52904.ENSSMAP00000007791"/>
<dbReference type="FunFam" id="1.20.1070.10:FF:000096">
    <property type="entry name" value="Odorant receptor 131-2"/>
    <property type="match status" value="4"/>
</dbReference>
<feature type="transmembrane region" description="Helical" evidence="5">
    <location>
        <begin position="267"/>
        <end position="285"/>
    </location>
</feature>
<dbReference type="GO" id="GO:0004930">
    <property type="term" value="F:G protein-coupled receptor activity"/>
    <property type="evidence" value="ECO:0007669"/>
    <property type="project" value="InterPro"/>
</dbReference>
<dbReference type="PRINTS" id="PR00237">
    <property type="entry name" value="GPCRRHODOPSN"/>
</dbReference>
<feature type="transmembrane region" description="Helical" evidence="5">
    <location>
        <begin position="306"/>
        <end position="331"/>
    </location>
</feature>
<feature type="transmembrane region" description="Helical" evidence="5">
    <location>
        <begin position="777"/>
        <end position="798"/>
    </location>
</feature>
<feature type="domain" description="G-protein coupled receptors family 1 profile" evidence="6">
    <location>
        <begin position="675"/>
        <end position="885"/>
    </location>
</feature>
<comment type="subcellular location">
    <subcellularLocation>
        <location evidence="1">Membrane</location>
    </subcellularLocation>
</comment>
<dbReference type="CDD" id="cd00637">
    <property type="entry name" value="7tm_classA_rhodopsin-like"/>
    <property type="match status" value="4"/>
</dbReference>
<feature type="transmembrane region" description="Helical" evidence="5">
    <location>
        <begin position="696"/>
        <end position="718"/>
    </location>
</feature>
<feature type="transmembrane region" description="Helical" evidence="5">
    <location>
        <begin position="60"/>
        <end position="83"/>
    </location>
</feature>
<keyword evidence="2 5" id="KW-0812">Transmembrane</keyword>
<feature type="transmembrane region" description="Helical" evidence="5">
    <location>
        <begin position="1141"/>
        <end position="1163"/>
    </location>
</feature>
<dbReference type="GO" id="GO:0005549">
    <property type="term" value="F:odorant binding"/>
    <property type="evidence" value="ECO:0007669"/>
    <property type="project" value="TreeGrafter"/>
</dbReference>
<dbReference type="InterPro" id="IPR017452">
    <property type="entry name" value="GPCR_Rhodpsn_7TM"/>
</dbReference>
<feature type="transmembrane region" description="Helical" evidence="5">
    <location>
        <begin position="903"/>
        <end position="923"/>
    </location>
</feature>
<feature type="transmembrane region" description="Helical" evidence="5">
    <location>
        <begin position="381"/>
        <end position="397"/>
    </location>
</feature>
<feature type="transmembrane region" description="Helical" evidence="5">
    <location>
        <begin position="935"/>
        <end position="956"/>
    </location>
</feature>
<dbReference type="EMBL" id="CP026248">
    <property type="protein sequence ID" value="AWP02335.1"/>
    <property type="molecule type" value="Genomic_DNA"/>
</dbReference>
<evidence type="ECO:0000256" key="4">
    <source>
        <dbReference type="ARBA" id="ARBA00023136"/>
    </source>
</evidence>
<dbReference type="PANTHER" id="PTHR26451:SF974">
    <property type="entry name" value="ODORANT RECEPTOR"/>
    <property type="match status" value="1"/>
</dbReference>
<dbReference type="GO" id="GO:0004984">
    <property type="term" value="F:olfactory receptor activity"/>
    <property type="evidence" value="ECO:0007669"/>
    <property type="project" value="TreeGrafter"/>
</dbReference>
<organism evidence="7 8">
    <name type="scientific">Scophthalmus maximus</name>
    <name type="common">Turbot</name>
    <name type="synonym">Psetta maxima</name>
    <dbReference type="NCBI Taxonomy" id="52904"/>
    <lineage>
        <taxon>Eukaryota</taxon>
        <taxon>Metazoa</taxon>
        <taxon>Chordata</taxon>
        <taxon>Craniata</taxon>
        <taxon>Vertebrata</taxon>
        <taxon>Euteleostomi</taxon>
        <taxon>Actinopterygii</taxon>
        <taxon>Neopterygii</taxon>
        <taxon>Teleostei</taxon>
        <taxon>Neoteleostei</taxon>
        <taxon>Acanthomorphata</taxon>
        <taxon>Carangaria</taxon>
        <taxon>Pleuronectiformes</taxon>
        <taxon>Pleuronectoidei</taxon>
        <taxon>Scophthalmidae</taxon>
        <taxon>Scophthalmus</taxon>
    </lineage>
</organism>
<dbReference type="PANTHER" id="PTHR26451">
    <property type="entry name" value="G_PROTEIN_RECEP_F1_2 DOMAIN-CONTAINING PROTEIN"/>
    <property type="match status" value="1"/>
</dbReference>
<feature type="transmembrane region" description="Helical" evidence="5">
    <location>
        <begin position="962"/>
        <end position="978"/>
    </location>
</feature>
<feature type="transmembrane region" description="Helical" evidence="5">
    <location>
        <begin position="1014"/>
        <end position="1036"/>
    </location>
</feature>
<feature type="transmembrane region" description="Helical" evidence="5">
    <location>
        <begin position="487"/>
        <end position="511"/>
    </location>
</feature>
<feature type="transmembrane region" description="Helical" evidence="5">
    <location>
        <begin position="1107"/>
        <end position="1129"/>
    </location>
</feature>
<dbReference type="InterPro" id="IPR052921">
    <property type="entry name" value="GPCR1_Superfamily_Member"/>
</dbReference>
<keyword evidence="3 5" id="KW-1133">Transmembrane helix</keyword>
<keyword evidence="4 5" id="KW-0472">Membrane</keyword>
<feature type="transmembrane region" description="Helical" evidence="5">
    <location>
        <begin position="561"/>
        <end position="581"/>
    </location>
</feature>
<feature type="domain" description="G-protein coupled receptors family 1 profile" evidence="6">
    <location>
        <begin position="331"/>
        <end position="579"/>
    </location>
</feature>
<feature type="transmembrane region" description="Helical" evidence="5">
    <location>
        <begin position="664"/>
        <end position="684"/>
    </location>
</feature>
<feature type="domain" description="G-protein coupled receptors family 1 profile" evidence="6">
    <location>
        <begin position="904"/>
        <end position="1161"/>
    </location>
</feature>
<proteinExistence type="predicted"/>
<evidence type="ECO:0000256" key="1">
    <source>
        <dbReference type="ARBA" id="ARBA00004370"/>
    </source>
</evidence>
<dbReference type="AlphaFoldDB" id="A0A2U9BEC3"/>
<feature type="domain" description="G-protein coupled receptors family 1 profile" evidence="6">
    <location>
        <begin position="40"/>
        <end position="285"/>
    </location>
</feature>
<protein>
    <recommendedName>
        <fullName evidence="6">G-protein coupled receptors family 1 profile domain-containing protein</fullName>
    </recommendedName>
</protein>
<feature type="transmembrane region" description="Helical" evidence="5">
    <location>
        <begin position="89"/>
        <end position="107"/>
    </location>
</feature>
<evidence type="ECO:0000313" key="8">
    <source>
        <dbReference type="Proteomes" id="UP000246464"/>
    </source>
</evidence>
<evidence type="ECO:0000313" key="7">
    <source>
        <dbReference type="EMBL" id="AWP02335.1"/>
    </source>
</evidence>
<evidence type="ECO:0000259" key="6">
    <source>
        <dbReference type="PROSITE" id="PS50262"/>
    </source>
</evidence>